<keyword evidence="9" id="KW-0464">Manganese</keyword>
<dbReference type="Gene3D" id="3.60.40.10">
    <property type="entry name" value="PPM-type phosphatase domain"/>
    <property type="match status" value="1"/>
</dbReference>
<dbReference type="PANTHER" id="PTHR47992">
    <property type="entry name" value="PROTEIN PHOSPHATASE"/>
    <property type="match status" value="1"/>
</dbReference>
<evidence type="ECO:0000256" key="3">
    <source>
        <dbReference type="ARBA" id="ARBA00006702"/>
    </source>
</evidence>
<sequence length="495" mass="54635">MCDCLGAKDSIVIAIICWECISVEANRMGCCVSTSSQSTCSSRSNGEAASPPCLGNGLCGKKRTKRKISEHSAIHRHLPSIPSRIFMNGKSRTSCIFTQQGRKGINQDAMIVWEDFMEEDTIFCGVFDGHGPYGHHVARKVRDVLPVKLQSFIHSGSSKQSESGVSCFTNASKRMGVTLGNAEDGSEEEKLNSLWREAFLKSYKAMDKELKSHPNMDCFCSGSTAVTIVKQGSNLFMGYIGDSRAILGSKDNNDVLVAIQLSVDMKPDLPREAERIKKCKGRVFALQDEPEVPRVWLPFDDAPGLAMARAFGDFCLKEYGVISMPEFSHRSLTDRDQFIVIASDGVWDVLTNEEVVEIVASAPTRSSAARILVESAAREWKLKYPTSKMDDCAVVCLFLDGKMELESDYEDLGFSSATIQSNHSGNALESDDWQRAELTMHRNFTVRSPDRSLKDGEDDGEGGSGEDQNWSGLEGVTRVNSLVQLPRFSEERPDL</sequence>
<comment type="similarity">
    <text evidence="3">Belongs to the PP2C family.</text>
</comment>
<name>A0AAN7H267_9MYRT</name>
<accession>A0AAN7H267</accession>
<evidence type="ECO:0000256" key="2">
    <source>
        <dbReference type="ARBA" id="ARBA00001946"/>
    </source>
</evidence>
<feature type="region of interest" description="Disordered" evidence="12">
    <location>
        <begin position="446"/>
        <end position="475"/>
    </location>
</feature>
<comment type="catalytic activity">
    <reaction evidence="10">
        <text>O-phospho-L-seryl-[protein] + H2O = L-seryl-[protein] + phosphate</text>
        <dbReference type="Rhea" id="RHEA:20629"/>
        <dbReference type="Rhea" id="RHEA-COMP:9863"/>
        <dbReference type="Rhea" id="RHEA-COMP:11604"/>
        <dbReference type="ChEBI" id="CHEBI:15377"/>
        <dbReference type="ChEBI" id="CHEBI:29999"/>
        <dbReference type="ChEBI" id="CHEBI:43474"/>
        <dbReference type="ChEBI" id="CHEBI:83421"/>
        <dbReference type="EC" id="3.1.3.16"/>
    </reaction>
</comment>
<dbReference type="CDD" id="cd00143">
    <property type="entry name" value="PP2Cc"/>
    <property type="match status" value="1"/>
</dbReference>
<comment type="catalytic activity">
    <reaction evidence="11">
        <text>O-phospho-L-threonyl-[protein] + H2O = L-threonyl-[protein] + phosphate</text>
        <dbReference type="Rhea" id="RHEA:47004"/>
        <dbReference type="Rhea" id="RHEA-COMP:11060"/>
        <dbReference type="Rhea" id="RHEA-COMP:11605"/>
        <dbReference type="ChEBI" id="CHEBI:15377"/>
        <dbReference type="ChEBI" id="CHEBI:30013"/>
        <dbReference type="ChEBI" id="CHEBI:43474"/>
        <dbReference type="ChEBI" id="CHEBI:61977"/>
        <dbReference type="EC" id="3.1.3.16"/>
    </reaction>
</comment>
<evidence type="ECO:0000256" key="10">
    <source>
        <dbReference type="ARBA" id="ARBA00047761"/>
    </source>
</evidence>
<evidence type="ECO:0000256" key="5">
    <source>
        <dbReference type="ARBA" id="ARBA00022723"/>
    </source>
</evidence>
<evidence type="ECO:0000256" key="7">
    <source>
        <dbReference type="ARBA" id="ARBA00022842"/>
    </source>
</evidence>
<feature type="domain" description="PPM-type phosphatase" evidence="13">
    <location>
        <begin position="93"/>
        <end position="399"/>
    </location>
</feature>
<keyword evidence="7" id="KW-0460">Magnesium</keyword>
<evidence type="ECO:0000256" key="12">
    <source>
        <dbReference type="SAM" id="MobiDB-lite"/>
    </source>
</evidence>
<evidence type="ECO:0000256" key="11">
    <source>
        <dbReference type="ARBA" id="ARBA00048336"/>
    </source>
</evidence>
<keyword evidence="8" id="KW-0904">Protein phosphatase</keyword>
<keyword evidence="15" id="KW-1185">Reference proteome</keyword>
<dbReference type="InterPro" id="IPR015655">
    <property type="entry name" value="PP2C"/>
</dbReference>
<evidence type="ECO:0000256" key="8">
    <source>
        <dbReference type="ARBA" id="ARBA00022912"/>
    </source>
</evidence>
<evidence type="ECO:0000256" key="1">
    <source>
        <dbReference type="ARBA" id="ARBA00001936"/>
    </source>
</evidence>
<evidence type="ECO:0000259" key="13">
    <source>
        <dbReference type="PROSITE" id="PS51746"/>
    </source>
</evidence>
<evidence type="ECO:0000256" key="4">
    <source>
        <dbReference type="ARBA" id="ARBA00013081"/>
    </source>
</evidence>
<evidence type="ECO:0000313" key="15">
    <source>
        <dbReference type="Proteomes" id="UP001345219"/>
    </source>
</evidence>
<evidence type="ECO:0000313" key="14">
    <source>
        <dbReference type="EMBL" id="KAK4749789.1"/>
    </source>
</evidence>
<dbReference type="InterPro" id="IPR036457">
    <property type="entry name" value="PPM-type-like_dom_sf"/>
</dbReference>
<proteinExistence type="inferred from homology"/>
<reference evidence="14 15" key="1">
    <citation type="journal article" date="2023" name="Hortic Res">
        <title>Pangenome of water caltrop reveals structural variations and asymmetric subgenome divergence after allopolyploidization.</title>
        <authorList>
            <person name="Zhang X."/>
            <person name="Chen Y."/>
            <person name="Wang L."/>
            <person name="Yuan Y."/>
            <person name="Fang M."/>
            <person name="Shi L."/>
            <person name="Lu R."/>
            <person name="Comes H.P."/>
            <person name="Ma Y."/>
            <person name="Chen Y."/>
            <person name="Huang G."/>
            <person name="Zhou Y."/>
            <person name="Zheng Z."/>
            <person name="Qiu Y."/>
        </authorList>
    </citation>
    <scope>NUCLEOTIDE SEQUENCE [LARGE SCALE GENOMIC DNA]</scope>
    <source>
        <tissue evidence="14">Roots</tissue>
    </source>
</reference>
<dbReference type="FunFam" id="3.60.40.10:FF:000026">
    <property type="entry name" value="probable protein phosphatase 2C 52"/>
    <property type="match status" value="1"/>
</dbReference>
<dbReference type="PROSITE" id="PS51746">
    <property type="entry name" value="PPM_2"/>
    <property type="match status" value="1"/>
</dbReference>
<evidence type="ECO:0000256" key="6">
    <source>
        <dbReference type="ARBA" id="ARBA00022801"/>
    </source>
</evidence>
<gene>
    <name evidence="14" type="ORF">SAY87_027238</name>
</gene>
<comment type="caution">
    <text evidence="14">The sequence shown here is derived from an EMBL/GenBank/DDBJ whole genome shotgun (WGS) entry which is preliminary data.</text>
</comment>
<dbReference type="EC" id="3.1.3.16" evidence="4"/>
<comment type="cofactor">
    <cofactor evidence="1">
        <name>Mn(2+)</name>
        <dbReference type="ChEBI" id="CHEBI:29035"/>
    </cofactor>
</comment>
<dbReference type="EMBL" id="JAXIOK010000018">
    <property type="protein sequence ID" value="KAK4749789.1"/>
    <property type="molecule type" value="Genomic_DNA"/>
</dbReference>
<dbReference type="InterPro" id="IPR001932">
    <property type="entry name" value="PPM-type_phosphatase-like_dom"/>
</dbReference>
<comment type="cofactor">
    <cofactor evidence="2">
        <name>Mg(2+)</name>
        <dbReference type="ChEBI" id="CHEBI:18420"/>
    </cofactor>
</comment>
<dbReference type="Pfam" id="PF00481">
    <property type="entry name" value="PP2C"/>
    <property type="match status" value="1"/>
</dbReference>
<organism evidence="14 15">
    <name type="scientific">Trapa incisa</name>
    <dbReference type="NCBI Taxonomy" id="236973"/>
    <lineage>
        <taxon>Eukaryota</taxon>
        <taxon>Viridiplantae</taxon>
        <taxon>Streptophyta</taxon>
        <taxon>Embryophyta</taxon>
        <taxon>Tracheophyta</taxon>
        <taxon>Spermatophyta</taxon>
        <taxon>Magnoliopsida</taxon>
        <taxon>eudicotyledons</taxon>
        <taxon>Gunneridae</taxon>
        <taxon>Pentapetalae</taxon>
        <taxon>rosids</taxon>
        <taxon>malvids</taxon>
        <taxon>Myrtales</taxon>
        <taxon>Lythraceae</taxon>
        <taxon>Trapa</taxon>
    </lineage>
</organism>
<dbReference type="SUPFAM" id="SSF81606">
    <property type="entry name" value="PP2C-like"/>
    <property type="match status" value="1"/>
</dbReference>
<dbReference type="AlphaFoldDB" id="A0AAN7H267"/>
<protein>
    <recommendedName>
        <fullName evidence="4">protein-serine/threonine phosphatase</fullName>
        <ecNumber evidence="4">3.1.3.16</ecNumber>
    </recommendedName>
</protein>
<dbReference type="Proteomes" id="UP001345219">
    <property type="component" value="Chromosome 21"/>
</dbReference>
<dbReference type="GO" id="GO:0004722">
    <property type="term" value="F:protein serine/threonine phosphatase activity"/>
    <property type="evidence" value="ECO:0007669"/>
    <property type="project" value="UniProtKB-EC"/>
</dbReference>
<dbReference type="GO" id="GO:0046872">
    <property type="term" value="F:metal ion binding"/>
    <property type="evidence" value="ECO:0007669"/>
    <property type="project" value="UniProtKB-KW"/>
</dbReference>
<keyword evidence="5" id="KW-0479">Metal-binding</keyword>
<keyword evidence="6" id="KW-0378">Hydrolase</keyword>
<dbReference type="SMART" id="SM00332">
    <property type="entry name" value="PP2Cc"/>
    <property type="match status" value="1"/>
</dbReference>
<evidence type="ECO:0000256" key="9">
    <source>
        <dbReference type="ARBA" id="ARBA00023211"/>
    </source>
</evidence>